<keyword evidence="2" id="KW-0472">Membrane</keyword>
<feature type="transmembrane region" description="Helical" evidence="2">
    <location>
        <begin position="245"/>
        <end position="264"/>
    </location>
</feature>
<evidence type="ECO:0000256" key="1">
    <source>
        <dbReference type="SAM" id="MobiDB-lite"/>
    </source>
</evidence>
<feature type="compositionally biased region" description="Basic and acidic residues" evidence="1">
    <location>
        <begin position="29"/>
        <end position="41"/>
    </location>
</feature>
<dbReference type="Proteomes" id="UP000248889">
    <property type="component" value="Unassembled WGS sequence"/>
</dbReference>
<dbReference type="InterPro" id="IPR036182">
    <property type="entry name" value="PCuAC_sf"/>
</dbReference>
<feature type="region of interest" description="Disordered" evidence="1">
    <location>
        <begin position="1"/>
        <end position="189"/>
    </location>
</feature>
<keyword evidence="2" id="KW-0812">Transmembrane</keyword>
<organism evidence="3 4">
    <name type="scientific">Streptacidiphilus pinicola</name>
    <dbReference type="NCBI Taxonomy" id="2219663"/>
    <lineage>
        <taxon>Bacteria</taxon>
        <taxon>Bacillati</taxon>
        <taxon>Actinomycetota</taxon>
        <taxon>Actinomycetes</taxon>
        <taxon>Kitasatosporales</taxon>
        <taxon>Streptomycetaceae</taxon>
        <taxon>Streptacidiphilus</taxon>
    </lineage>
</organism>
<feature type="compositionally biased region" description="Basic and acidic residues" evidence="1">
    <location>
        <begin position="166"/>
        <end position="182"/>
    </location>
</feature>
<feature type="compositionally biased region" description="Basic residues" evidence="1">
    <location>
        <begin position="111"/>
        <end position="124"/>
    </location>
</feature>
<dbReference type="PANTHER" id="PTHR36302">
    <property type="entry name" value="BLR7088 PROTEIN"/>
    <property type="match status" value="1"/>
</dbReference>
<accession>A0A2X0IKJ7</accession>
<comment type="caution">
    <text evidence="3">The sequence shown here is derived from an EMBL/GenBank/DDBJ whole genome shotgun (WGS) entry which is preliminary data.</text>
</comment>
<feature type="compositionally biased region" description="Low complexity" evidence="1">
    <location>
        <begin position="125"/>
        <end position="140"/>
    </location>
</feature>
<keyword evidence="2" id="KW-1133">Transmembrane helix</keyword>
<dbReference type="InterPro" id="IPR007410">
    <property type="entry name" value="LpqE-like"/>
</dbReference>
<proteinExistence type="predicted"/>
<name>A0A2X0IKJ7_9ACTN</name>
<dbReference type="AlphaFoldDB" id="A0A2X0IKJ7"/>
<sequence length="416" mass="44872">MGRQQHHRNQDEGRGQRRGQRRQERPHHRQEPEPARVDRPPGLRPGRGRRRQEQLDGADGLPHPLAPAGVRGRQADDHPLRHGDRPAAPAPAAAGRHPVRRRRQQVLLPAHARRERHHPRRVAHRAAVQPGQPLRPLGPGADQQQHRRSPGAADGLRGRQAVHGRPARDPVQEPGEDPDRRRPGGPVQGLDLALGLLGRIVSQQTQPDDPERADGAAELEALEAEAAALEAAAARRGGLPGARRTLLVLGPLVALLACLLLFVGHGSRGDVAAASTPSAPPARLGLFSSYLDPPVRAAGPVEAYLTIRNSGASPDRLLDVSTPWATTVRLVDASGRAQPWITVPASGSVTLRPGALHLELSGLRRTPKLHDVIQLDLTFAQSGTVHAWAPVGPANTLTVEQVMHAMDYMDRLPPLN</sequence>
<evidence type="ECO:0000313" key="3">
    <source>
        <dbReference type="EMBL" id="RAG85147.1"/>
    </source>
</evidence>
<gene>
    <name evidence="3" type="ORF">DN069_13290</name>
</gene>
<dbReference type="Pfam" id="PF04314">
    <property type="entry name" value="PCuAC"/>
    <property type="match status" value="1"/>
</dbReference>
<dbReference type="EMBL" id="QKYN01000050">
    <property type="protein sequence ID" value="RAG85147.1"/>
    <property type="molecule type" value="Genomic_DNA"/>
</dbReference>
<keyword evidence="4" id="KW-1185">Reference proteome</keyword>
<evidence type="ECO:0000313" key="4">
    <source>
        <dbReference type="Proteomes" id="UP000248889"/>
    </source>
</evidence>
<reference evidence="3 4" key="1">
    <citation type="submission" date="2018-06" db="EMBL/GenBank/DDBJ databases">
        <title>Streptacidiphilus pinicola sp. nov., isolated from pine grove soil.</title>
        <authorList>
            <person name="Roh S.G."/>
            <person name="Park S."/>
            <person name="Kim M.-K."/>
            <person name="Yun B.-R."/>
            <person name="Park J."/>
            <person name="Kim M.J."/>
            <person name="Kim Y.S."/>
            <person name="Kim S.B."/>
        </authorList>
    </citation>
    <scope>NUCLEOTIDE SEQUENCE [LARGE SCALE GENOMIC DNA]</scope>
    <source>
        <strain evidence="3 4">MMS16-CNU450</strain>
    </source>
</reference>
<protein>
    <submittedName>
        <fullName evidence="3">Uncharacterized protein</fullName>
    </submittedName>
</protein>
<dbReference type="SUPFAM" id="SSF110087">
    <property type="entry name" value="DR1885-like metal-binding protein"/>
    <property type="match status" value="1"/>
</dbReference>
<dbReference type="Gene3D" id="2.60.40.1890">
    <property type="entry name" value="PCu(A)C copper chaperone"/>
    <property type="match status" value="1"/>
</dbReference>
<evidence type="ECO:0000256" key="2">
    <source>
        <dbReference type="SAM" id="Phobius"/>
    </source>
</evidence>
<feature type="compositionally biased region" description="Basic and acidic residues" evidence="1">
    <location>
        <begin position="73"/>
        <end position="85"/>
    </location>
</feature>
<feature type="compositionally biased region" description="Basic residues" evidence="1">
    <location>
        <begin position="16"/>
        <end position="28"/>
    </location>
</feature>
<feature type="compositionally biased region" description="Low complexity" evidence="1">
    <location>
        <begin position="86"/>
        <end position="96"/>
    </location>
</feature>
<dbReference type="PANTHER" id="PTHR36302:SF1">
    <property type="entry name" value="COPPER CHAPERONE PCU(A)C"/>
    <property type="match status" value="1"/>
</dbReference>
<dbReference type="InterPro" id="IPR058248">
    <property type="entry name" value="Lxx211020-like"/>
</dbReference>
<dbReference type="OrthoDB" id="9796962at2"/>